<dbReference type="EMBL" id="CAIIXF020000003">
    <property type="protein sequence ID" value="CAH1778680.1"/>
    <property type="molecule type" value="Genomic_DNA"/>
</dbReference>
<dbReference type="InterPro" id="IPR000742">
    <property type="entry name" value="EGF"/>
</dbReference>
<evidence type="ECO:0000313" key="4">
    <source>
        <dbReference type="Proteomes" id="UP000749559"/>
    </source>
</evidence>
<evidence type="ECO:0000259" key="2">
    <source>
        <dbReference type="PROSITE" id="PS01186"/>
    </source>
</evidence>
<sequence>RMFVSRLGKRSHVTLENGRQQEKVVPPSPIYFPCSREHQCKNNAKVVKLIGVDTNCVCICQTGWTGQFCNISTQTTSKFENDKTWANIEFISTWIEKLFDGSVKTRRSSSSTNDILKNI</sequence>
<protein>
    <recommendedName>
        <fullName evidence="1 2">EGF-like domain-containing protein</fullName>
    </recommendedName>
</protein>
<evidence type="ECO:0000259" key="1">
    <source>
        <dbReference type="PROSITE" id="PS00022"/>
    </source>
</evidence>
<dbReference type="PROSITE" id="PS00022">
    <property type="entry name" value="EGF_1"/>
    <property type="match status" value="1"/>
</dbReference>
<proteinExistence type="predicted"/>
<dbReference type="PROSITE" id="PS01186">
    <property type="entry name" value="EGF_2"/>
    <property type="match status" value="1"/>
</dbReference>
<name>A0A8S4NDP7_OWEFU</name>
<comment type="caution">
    <text evidence="3">The sequence shown here is derived from an EMBL/GenBank/DDBJ whole genome shotgun (WGS) entry which is preliminary data.</text>
</comment>
<keyword evidence="4" id="KW-1185">Reference proteome</keyword>
<dbReference type="SUPFAM" id="SSF57196">
    <property type="entry name" value="EGF/Laminin"/>
    <property type="match status" value="1"/>
</dbReference>
<accession>A0A8S4NDP7</accession>
<feature type="domain" description="EGF-like" evidence="1 2">
    <location>
        <begin position="58"/>
        <end position="69"/>
    </location>
</feature>
<evidence type="ECO:0000313" key="3">
    <source>
        <dbReference type="EMBL" id="CAH1778680.1"/>
    </source>
</evidence>
<dbReference type="AlphaFoldDB" id="A0A8S4NDP7"/>
<organism evidence="3 4">
    <name type="scientific">Owenia fusiformis</name>
    <name type="common">Polychaete worm</name>
    <dbReference type="NCBI Taxonomy" id="6347"/>
    <lineage>
        <taxon>Eukaryota</taxon>
        <taxon>Metazoa</taxon>
        <taxon>Spiralia</taxon>
        <taxon>Lophotrochozoa</taxon>
        <taxon>Annelida</taxon>
        <taxon>Polychaeta</taxon>
        <taxon>Sedentaria</taxon>
        <taxon>Canalipalpata</taxon>
        <taxon>Sabellida</taxon>
        <taxon>Oweniida</taxon>
        <taxon>Oweniidae</taxon>
        <taxon>Owenia</taxon>
    </lineage>
</organism>
<gene>
    <name evidence="3" type="ORF">OFUS_LOCUS5565</name>
</gene>
<dbReference type="Proteomes" id="UP000749559">
    <property type="component" value="Unassembled WGS sequence"/>
</dbReference>
<reference evidence="3" key="1">
    <citation type="submission" date="2022-03" db="EMBL/GenBank/DDBJ databases">
        <authorList>
            <person name="Martin C."/>
        </authorList>
    </citation>
    <scope>NUCLEOTIDE SEQUENCE</scope>
</reference>
<dbReference type="Gene3D" id="2.10.25.10">
    <property type="entry name" value="Laminin"/>
    <property type="match status" value="1"/>
</dbReference>
<feature type="non-terminal residue" evidence="3">
    <location>
        <position position="1"/>
    </location>
</feature>